<dbReference type="GO" id="GO:0006534">
    <property type="term" value="P:cysteine metabolic process"/>
    <property type="evidence" value="ECO:0007669"/>
    <property type="project" value="InterPro"/>
</dbReference>
<dbReference type="InterPro" id="IPR015424">
    <property type="entry name" value="PyrdxlP-dep_Trfase"/>
</dbReference>
<dbReference type="Gene3D" id="3.40.640.10">
    <property type="entry name" value="Type I PLP-dependent aspartate aminotransferase-like (Major domain)"/>
    <property type="match status" value="1"/>
</dbReference>
<evidence type="ECO:0000256" key="2">
    <source>
        <dbReference type="ARBA" id="ARBA00010447"/>
    </source>
</evidence>
<dbReference type="GO" id="GO:0030170">
    <property type="term" value="F:pyridoxal phosphate binding"/>
    <property type="evidence" value="ECO:0007669"/>
    <property type="project" value="InterPro"/>
</dbReference>
<protein>
    <recommendedName>
        <fullName evidence="3">cysteine desulfurase</fullName>
        <ecNumber evidence="3">2.8.1.7</ecNumber>
    </recommendedName>
</protein>
<evidence type="ECO:0000313" key="9">
    <source>
        <dbReference type="EMBL" id="HGZ60657.1"/>
    </source>
</evidence>
<dbReference type="PANTHER" id="PTHR43586">
    <property type="entry name" value="CYSTEINE DESULFURASE"/>
    <property type="match status" value="1"/>
</dbReference>
<dbReference type="PROSITE" id="PS00595">
    <property type="entry name" value="AA_TRANSFER_CLASS_5"/>
    <property type="match status" value="1"/>
</dbReference>
<sequence>MLDPYSIREDFPIFSRHIDRPLVYLDNAATTQRPRQVIEAITEYYSRSNANVHRGHYPLGEESDRLYEEAHEVVAKHIGASRWEEIMFFQNTTQAISSIAIPIIEWGLKRGRKRVLLTEMDHHSNMLPWRRGAQILGAKVDYVRVTKEGYLDMEDFKRKLGNDLIAVTFPHASNVTGILNPAEEISSLASKTGAVVVMDAAQSAPHMRIDVKKLNVDFLAFSGHKMLGPFGIGALYGRLDIMEELVPVVSGGGTIRDVTLSEIIYDKPPFKFEAGTPNVEGAVGLVAAIEYLEKIGKEEIALHEKRLVELLRKRLSEFDWVNVYPRSIPPSHLGVLAFNVKGTNPHIIGKVLGDFYNIAVRTGLHCAHPYHYAIGAPDGTVRASFYLYNTEEEIDYLVKSLEEIKVKYVKSI</sequence>
<dbReference type="AlphaFoldDB" id="A0A7J3SMA6"/>
<evidence type="ECO:0000259" key="8">
    <source>
        <dbReference type="Pfam" id="PF00266"/>
    </source>
</evidence>
<feature type="domain" description="Aminotransferase class V" evidence="8">
    <location>
        <begin position="23"/>
        <end position="397"/>
    </location>
</feature>
<dbReference type="CDD" id="cd06453">
    <property type="entry name" value="SufS_like"/>
    <property type="match status" value="1"/>
</dbReference>
<dbReference type="InterPro" id="IPR010970">
    <property type="entry name" value="Cys_dSase_SufS"/>
</dbReference>
<dbReference type="PANTHER" id="PTHR43586:SF8">
    <property type="entry name" value="CYSTEINE DESULFURASE 1, CHLOROPLASTIC"/>
    <property type="match status" value="1"/>
</dbReference>
<dbReference type="EC" id="2.8.1.7" evidence="3"/>
<evidence type="ECO:0000256" key="3">
    <source>
        <dbReference type="ARBA" id="ARBA00012239"/>
    </source>
</evidence>
<comment type="catalytic activity">
    <reaction evidence="6">
        <text>(sulfur carrier)-H + L-cysteine = (sulfur carrier)-SH + L-alanine</text>
        <dbReference type="Rhea" id="RHEA:43892"/>
        <dbReference type="Rhea" id="RHEA-COMP:14737"/>
        <dbReference type="Rhea" id="RHEA-COMP:14739"/>
        <dbReference type="ChEBI" id="CHEBI:29917"/>
        <dbReference type="ChEBI" id="CHEBI:35235"/>
        <dbReference type="ChEBI" id="CHEBI:57972"/>
        <dbReference type="ChEBI" id="CHEBI:64428"/>
        <dbReference type="EC" id="2.8.1.7"/>
    </reaction>
</comment>
<proteinExistence type="inferred from homology"/>
<evidence type="ECO:0000256" key="5">
    <source>
        <dbReference type="ARBA" id="ARBA00022898"/>
    </source>
</evidence>
<dbReference type="InterPro" id="IPR020578">
    <property type="entry name" value="Aminotrans_V_PyrdxlP_BS"/>
</dbReference>
<name>A0A7J3SMA6_9CREN</name>
<dbReference type="Gene3D" id="3.90.1150.10">
    <property type="entry name" value="Aspartate Aminotransferase, domain 1"/>
    <property type="match status" value="1"/>
</dbReference>
<evidence type="ECO:0000256" key="1">
    <source>
        <dbReference type="ARBA" id="ARBA00001933"/>
    </source>
</evidence>
<dbReference type="GO" id="GO:0031071">
    <property type="term" value="F:cysteine desulfurase activity"/>
    <property type="evidence" value="ECO:0007669"/>
    <property type="project" value="UniProtKB-EC"/>
</dbReference>
<evidence type="ECO:0000256" key="6">
    <source>
        <dbReference type="ARBA" id="ARBA00050776"/>
    </source>
</evidence>
<keyword evidence="4" id="KW-0808">Transferase</keyword>
<comment type="similarity">
    <text evidence="2">Belongs to the class-V pyridoxal-phosphate-dependent aminotransferase family. Csd subfamily.</text>
</comment>
<organism evidence="9">
    <name type="scientific">Fervidicoccus fontis</name>
    <dbReference type="NCBI Taxonomy" id="683846"/>
    <lineage>
        <taxon>Archaea</taxon>
        <taxon>Thermoproteota</taxon>
        <taxon>Thermoprotei</taxon>
        <taxon>Fervidicoccales</taxon>
        <taxon>Fervidicoccaceae</taxon>
        <taxon>Fervidicoccus</taxon>
    </lineage>
</organism>
<dbReference type="InterPro" id="IPR000192">
    <property type="entry name" value="Aminotrans_V_dom"/>
</dbReference>
<comment type="caution">
    <text evidence="9">The sequence shown here is derived from an EMBL/GenBank/DDBJ whole genome shotgun (WGS) entry which is preliminary data.</text>
</comment>
<comment type="cofactor">
    <cofactor evidence="1 7">
        <name>pyridoxal 5'-phosphate</name>
        <dbReference type="ChEBI" id="CHEBI:597326"/>
    </cofactor>
</comment>
<accession>A0A7J3SMA6</accession>
<gene>
    <name evidence="9" type="ORF">ENW83_05605</name>
</gene>
<evidence type="ECO:0000256" key="7">
    <source>
        <dbReference type="RuleBase" id="RU004504"/>
    </source>
</evidence>
<dbReference type="InterPro" id="IPR015422">
    <property type="entry name" value="PyrdxlP-dep_Trfase_small"/>
</dbReference>
<dbReference type="SUPFAM" id="SSF53383">
    <property type="entry name" value="PLP-dependent transferases"/>
    <property type="match status" value="1"/>
</dbReference>
<reference evidence="9" key="1">
    <citation type="journal article" date="2020" name="mSystems">
        <title>Genome- and Community-Level Interaction Insights into Carbon Utilization and Element Cycling Functions of Hydrothermarchaeota in Hydrothermal Sediment.</title>
        <authorList>
            <person name="Zhou Z."/>
            <person name="Liu Y."/>
            <person name="Xu W."/>
            <person name="Pan J."/>
            <person name="Luo Z.H."/>
            <person name="Li M."/>
        </authorList>
    </citation>
    <scope>NUCLEOTIDE SEQUENCE [LARGE SCALE GENOMIC DNA]</scope>
    <source>
        <strain evidence="9">SpSt-885</strain>
    </source>
</reference>
<dbReference type="InterPro" id="IPR015421">
    <property type="entry name" value="PyrdxlP-dep_Trfase_major"/>
</dbReference>
<dbReference type="Pfam" id="PF00266">
    <property type="entry name" value="Aminotran_5"/>
    <property type="match status" value="1"/>
</dbReference>
<dbReference type="EMBL" id="DTLS01000162">
    <property type="protein sequence ID" value="HGZ60657.1"/>
    <property type="molecule type" value="Genomic_DNA"/>
</dbReference>
<keyword evidence="5" id="KW-0663">Pyridoxal phosphate</keyword>
<evidence type="ECO:0000256" key="4">
    <source>
        <dbReference type="ARBA" id="ARBA00022679"/>
    </source>
</evidence>